<organism evidence="2 3">
    <name type="scientific">Zeimonas arvi</name>
    <dbReference type="NCBI Taxonomy" id="2498847"/>
    <lineage>
        <taxon>Bacteria</taxon>
        <taxon>Pseudomonadati</taxon>
        <taxon>Pseudomonadota</taxon>
        <taxon>Betaproteobacteria</taxon>
        <taxon>Burkholderiales</taxon>
        <taxon>Burkholderiaceae</taxon>
        <taxon>Zeimonas</taxon>
    </lineage>
</organism>
<dbReference type="AlphaFoldDB" id="A0A5C8NT97"/>
<dbReference type="InterPro" id="IPR052342">
    <property type="entry name" value="MCH/BMMD"/>
</dbReference>
<evidence type="ECO:0000259" key="1">
    <source>
        <dbReference type="Pfam" id="PF01575"/>
    </source>
</evidence>
<dbReference type="SUPFAM" id="SSF54637">
    <property type="entry name" value="Thioesterase/thiol ester dehydrase-isomerase"/>
    <property type="match status" value="1"/>
</dbReference>
<sequence>MAVPFKQRYFEDYEVGETAEFGDYPVTQEEIVEFARKYDPQPFHVDPEAGARTVYGGLISSGWMTGSIMMRLLVDNFISPLSSMGSPGIDEVRWHKPVRPGDRLRVRTTILEKRRSESKPDRGVIRVRQEAINQDGETVMSYTGMGMYKCRGAGG</sequence>
<reference evidence="2 3" key="1">
    <citation type="submission" date="2019-06" db="EMBL/GenBank/DDBJ databases">
        <title>Quisquiliibacterium sp. nov., isolated from a maize field.</title>
        <authorList>
            <person name="Lin S.-Y."/>
            <person name="Tsai C.-F."/>
            <person name="Young C.-C."/>
        </authorList>
    </citation>
    <scope>NUCLEOTIDE SEQUENCE [LARGE SCALE GENOMIC DNA]</scope>
    <source>
        <strain evidence="2 3">CC-CFT501</strain>
    </source>
</reference>
<keyword evidence="3" id="KW-1185">Reference proteome</keyword>
<dbReference type="Gene3D" id="3.10.129.10">
    <property type="entry name" value="Hotdog Thioesterase"/>
    <property type="match status" value="1"/>
</dbReference>
<dbReference type="Pfam" id="PF01575">
    <property type="entry name" value="MaoC_dehydratas"/>
    <property type="match status" value="1"/>
</dbReference>
<dbReference type="PANTHER" id="PTHR43664">
    <property type="entry name" value="MONOAMINE OXIDASE-RELATED"/>
    <property type="match status" value="1"/>
</dbReference>
<name>A0A5C8NT97_9BURK</name>
<proteinExistence type="predicted"/>
<feature type="domain" description="MaoC-like" evidence="1">
    <location>
        <begin position="15"/>
        <end position="119"/>
    </location>
</feature>
<dbReference type="InterPro" id="IPR029069">
    <property type="entry name" value="HotDog_dom_sf"/>
</dbReference>
<comment type="caution">
    <text evidence="2">The sequence shown here is derived from an EMBL/GenBank/DDBJ whole genome shotgun (WGS) entry which is preliminary data.</text>
</comment>
<dbReference type="OrthoDB" id="5298629at2"/>
<dbReference type="Proteomes" id="UP000321548">
    <property type="component" value="Unassembled WGS sequence"/>
</dbReference>
<dbReference type="InterPro" id="IPR002539">
    <property type="entry name" value="MaoC-like_dom"/>
</dbReference>
<dbReference type="PANTHER" id="PTHR43664:SF1">
    <property type="entry name" value="BETA-METHYLMALYL-COA DEHYDRATASE"/>
    <property type="match status" value="1"/>
</dbReference>
<dbReference type="RefSeq" id="WP_147705361.1">
    <property type="nucleotide sequence ID" value="NZ_VDUY01000006.1"/>
</dbReference>
<protein>
    <submittedName>
        <fullName evidence="2">MaoC family dehydratase</fullName>
    </submittedName>
</protein>
<dbReference type="EMBL" id="VDUY01000006">
    <property type="protein sequence ID" value="TXL64301.1"/>
    <property type="molecule type" value="Genomic_DNA"/>
</dbReference>
<accession>A0A5C8NT97</accession>
<gene>
    <name evidence="2" type="ORF">FHP08_15335</name>
</gene>
<dbReference type="CDD" id="cd03454">
    <property type="entry name" value="YdeM"/>
    <property type="match status" value="1"/>
</dbReference>
<evidence type="ECO:0000313" key="2">
    <source>
        <dbReference type="EMBL" id="TXL64301.1"/>
    </source>
</evidence>
<evidence type="ECO:0000313" key="3">
    <source>
        <dbReference type="Proteomes" id="UP000321548"/>
    </source>
</evidence>